<dbReference type="Gene3D" id="3.50.50.60">
    <property type="entry name" value="FAD/NAD(P)-binding domain"/>
    <property type="match status" value="1"/>
</dbReference>
<accession>A0ABN8J828</accession>
<name>A0ABN8J828_9NEOP</name>
<evidence type="ECO:0008006" key="4">
    <source>
        <dbReference type="Google" id="ProtNLM"/>
    </source>
</evidence>
<dbReference type="PANTHER" id="PTHR11552:SF147">
    <property type="entry name" value="CHOLINE DEHYDROGENASE, MITOCHONDRIAL"/>
    <property type="match status" value="1"/>
</dbReference>
<dbReference type="SUPFAM" id="SSF51905">
    <property type="entry name" value="FAD/NAD(P)-binding domain"/>
    <property type="match status" value="1"/>
</dbReference>
<sequence length="179" mass="19824">MPHELGEWLGFDKHAVCCNDEKTAAKMMWLLDTISYLQVKVLMPFLDFVEMLILIASPLLLQSTEYPQQAKVYDGQSFDFIVVGAGSAGCVLANRLTEIGNWSVLLIEAGGDPPAYTDSPGLSVLMPDMLPDWDHYTIDDGFSSQGQRTKSIRMNTAEKAADMIKVDNGCHKLSTGYRK</sequence>
<gene>
    <name evidence="2" type="ORF">IPOD504_LOCUS17536</name>
</gene>
<evidence type="ECO:0000256" key="1">
    <source>
        <dbReference type="ARBA" id="ARBA00010790"/>
    </source>
</evidence>
<evidence type="ECO:0000313" key="3">
    <source>
        <dbReference type="Proteomes" id="UP000837857"/>
    </source>
</evidence>
<organism evidence="2 3">
    <name type="scientific">Iphiclides podalirius</name>
    <name type="common">scarce swallowtail</name>
    <dbReference type="NCBI Taxonomy" id="110791"/>
    <lineage>
        <taxon>Eukaryota</taxon>
        <taxon>Metazoa</taxon>
        <taxon>Ecdysozoa</taxon>
        <taxon>Arthropoda</taxon>
        <taxon>Hexapoda</taxon>
        <taxon>Insecta</taxon>
        <taxon>Pterygota</taxon>
        <taxon>Neoptera</taxon>
        <taxon>Endopterygota</taxon>
        <taxon>Lepidoptera</taxon>
        <taxon>Glossata</taxon>
        <taxon>Ditrysia</taxon>
        <taxon>Papilionoidea</taxon>
        <taxon>Papilionidae</taxon>
        <taxon>Papilioninae</taxon>
        <taxon>Iphiclides</taxon>
    </lineage>
</organism>
<dbReference type="InterPro" id="IPR012132">
    <property type="entry name" value="GMC_OxRdtase"/>
</dbReference>
<dbReference type="Proteomes" id="UP000837857">
    <property type="component" value="Chromosome 9"/>
</dbReference>
<comment type="similarity">
    <text evidence="1">Belongs to the GMC oxidoreductase family.</text>
</comment>
<reference evidence="2" key="1">
    <citation type="submission" date="2022-03" db="EMBL/GenBank/DDBJ databases">
        <authorList>
            <person name="Martin H S."/>
        </authorList>
    </citation>
    <scope>NUCLEOTIDE SEQUENCE</scope>
</reference>
<protein>
    <recommendedName>
        <fullName evidence="4">Glucose-methanol-choline oxidoreductase N-terminal domain-containing protein</fullName>
    </recommendedName>
</protein>
<feature type="non-terminal residue" evidence="2">
    <location>
        <position position="1"/>
    </location>
</feature>
<dbReference type="EMBL" id="OW152821">
    <property type="protein sequence ID" value="CAH2077067.1"/>
    <property type="molecule type" value="Genomic_DNA"/>
</dbReference>
<proteinExistence type="inferred from homology"/>
<dbReference type="InterPro" id="IPR036188">
    <property type="entry name" value="FAD/NAD-bd_sf"/>
</dbReference>
<evidence type="ECO:0000313" key="2">
    <source>
        <dbReference type="EMBL" id="CAH2077067.1"/>
    </source>
</evidence>
<dbReference type="PANTHER" id="PTHR11552">
    <property type="entry name" value="GLUCOSE-METHANOL-CHOLINE GMC OXIDOREDUCTASE"/>
    <property type="match status" value="1"/>
</dbReference>
<keyword evidence="3" id="KW-1185">Reference proteome</keyword>